<dbReference type="EMBL" id="JBBEGM010000004">
    <property type="protein sequence ID" value="MEJ2861959.1"/>
    <property type="molecule type" value="Genomic_DNA"/>
</dbReference>
<name>A0ABU8M511_9PSEU</name>
<sequence>MSTDTIVARSVAAAGNAAARWWDAVRRRPGLALDAAEERVRRQAIHETWRDVVRETGLSVTEYTAAGRFRTRPRITRVVLTRPERFTVRLGEGQAYDDVAAAGPAIATAFGVRRILLTELADDLLEIELLSPLDGAAATVTELAGAGRAA</sequence>
<proteinExistence type="predicted"/>
<evidence type="ECO:0000313" key="1">
    <source>
        <dbReference type="EMBL" id="MEJ2861959.1"/>
    </source>
</evidence>
<reference evidence="1 2" key="1">
    <citation type="submission" date="2024-03" db="EMBL/GenBank/DDBJ databases">
        <title>Actinomycetospora sp. OC33-EN07, a novel actinomycete isolated from wild orchid (Aerides multiflora).</title>
        <authorList>
            <person name="Suriyachadkun C."/>
        </authorList>
    </citation>
    <scope>NUCLEOTIDE SEQUENCE [LARGE SCALE GENOMIC DNA]</scope>
    <source>
        <strain evidence="1 2">OC33-EN07</strain>
    </source>
</reference>
<keyword evidence="2" id="KW-1185">Reference proteome</keyword>
<accession>A0ABU8M511</accession>
<evidence type="ECO:0000313" key="2">
    <source>
        <dbReference type="Proteomes" id="UP001369736"/>
    </source>
</evidence>
<comment type="caution">
    <text evidence="1">The sequence shown here is derived from an EMBL/GenBank/DDBJ whole genome shotgun (WGS) entry which is preliminary data.</text>
</comment>
<gene>
    <name evidence="1" type="ORF">WCD58_12380</name>
</gene>
<protein>
    <submittedName>
        <fullName evidence="1">Uncharacterized protein</fullName>
    </submittedName>
</protein>
<organism evidence="1 2">
    <name type="scientific">Actinomycetospora flava</name>
    <dbReference type="NCBI Taxonomy" id="3129232"/>
    <lineage>
        <taxon>Bacteria</taxon>
        <taxon>Bacillati</taxon>
        <taxon>Actinomycetota</taxon>
        <taxon>Actinomycetes</taxon>
        <taxon>Pseudonocardiales</taxon>
        <taxon>Pseudonocardiaceae</taxon>
        <taxon>Actinomycetospora</taxon>
    </lineage>
</organism>
<dbReference type="Proteomes" id="UP001369736">
    <property type="component" value="Unassembled WGS sequence"/>
</dbReference>
<dbReference type="RefSeq" id="WP_337703179.1">
    <property type="nucleotide sequence ID" value="NZ_JBBEGM010000004.1"/>
</dbReference>